<proteinExistence type="inferred from homology"/>
<evidence type="ECO:0000256" key="1">
    <source>
        <dbReference type="ARBA" id="ARBA00006739"/>
    </source>
</evidence>
<reference evidence="2" key="1">
    <citation type="submission" date="2020-02" db="EMBL/GenBank/DDBJ databases">
        <authorList>
            <person name="Meier V. D."/>
        </authorList>
    </citation>
    <scope>NUCLEOTIDE SEQUENCE</scope>
    <source>
        <strain evidence="2">AVDCRST_MAG12</strain>
    </source>
</reference>
<evidence type="ECO:0000313" key="2">
    <source>
        <dbReference type="EMBL" id="CAA9491739.1"/>
    </source>
</evidence>
<dbReference type="EMBL" id="CADCVK010000325">
    <property type="protein sequence ID" value="CAA9491739.1"/>
    <property type="molecule type" value="Genomic_DNA"/>
</dbReference>
<keyword evidence="2" id="KW-0808">Transferase</keyword>
<organism evidence="2">
    <name type="scientific">uncultured Rubrobacteraceae bacterium</name>
    <dbReference type="NCBI Taxonomy" id="349277"/>
    <lineage>
        <taxon>Bacteria</taxon>
        <taxon>Bacillati</taxon>
        <taxon>Actinomycetota</taxon>
        <taxon>Rubrobacteria</taxon>
        <taxon>Rubrobacterales</taxon>
        <taxon>Rubrobacteraceae</taxon>
        <taxon>environmental samples</taxon>
    </lineage>
</organism>
<gene>
    <name evidence="2" type="ORF">AVDCRST_MAG12-2133</name>
</gene>
<comment type="similarity">
    <text evidence="1">Belongs to the glycosyltransferase 2 family.</text>
</comment>
<dbReference type="SUPFAM" id="SSF53448">
    <property type="entry name" value="Nucleotide-diphospho-sugar transferases"/>
    <property type="match status" value="1"/>
</dbReference>
<protein>
    <submittedName>
        <fullName evidence="2">Glycosyltransferase</fullName>
    </submittedName>
</protein>
<sequence length="126" mass="14459">RLLEPVLSGRADYVLGSRFRGGVRGMRLYRRVGNYAFTALLVLLTGEGITDGQTGMRAFSREAADRAEIVHDYNYAQVLTLDLLRKGFRLEEVPIRYSVREHGESFIRWSYPAKVLPAIWRELRSP</sequence>
<dbReference type="AlphaFoldDB" id="A0A6J4S7Z4"/>
<dbReference type="InterPro" id="IPR029044">
    <property type="entry name" value="Nucleotide-diphossugar_trans"/>
</dbReference>
<dbReference type="InterPro" id="IPR050256">
    <property type="entry name" value="Glycosyltransferase_2"/>
</dbReference>
<feature type="non-terminal residue" evidence="2">
    <location>
        <position position="1"/>
    </location>
</feature>
<dbReference type="Gene3D" id="3.90.550.10">
    <property type="entry name" value="Spore Coat Polysaccharide Biosynthesis Protein SpsA, Chain A"/>
    <property type="match status" value="1"/>
</dbReference>
<dbReference type="PANTHER" id="PTHR48090:SF7">
    <property type="entry name" value="RFBJ PROTEIN"/>
    <property type="match status" value="1"/>
</dbReference>
<accession>A0A6J4S7Z4</accession>
<dbReference type="GO" id="GO:0016740">
    <property type="term" value="F:transferase activity"/>
    <property type="evidence" value="ECO:0007669"/>
    <property type="project" value="UniProtKB-KW"/>
</dbReference>
<name>A0A6J4S7Z4_9ACTN</name>
<dbReference type="PANTHER" id="PTHR48090">
    <property type="entry name" value="UNDECAPRENYL-PHOSPHATE 4-DEOXY-4-FORMAMIDO-L-ARABINOSE TRANSFERASE-RELATED"/>
    <property type="match status" value="1"/>
</dbReference>